<dbReference type="CDD" id="cd00609">
    <property type="entry name" value="AAT_like"/>
    <property type="match status" value="1"/>
</dbReference>
<keyword evidence="9" id="KW-1185">Reference proteome</keyword>
<comment type="similarity">
    <text evidence="2 6">Belongs to the class-I pyridoxal-phosphate-dependent aminotransferase family.</text>
</comment>
<dbReference type="Gene3D" id="3.40.640.10">
    <property type="entry name" value="Type I PLP-dependent aspartate aminotransferase-like (Major domain)"/>
    <property type="match status" value="1"/>
</dbReference>
<dbReference type="PANTHER" id="PTHR46383">
    <property type="entry name" value="ASPARTATE AMINOTRANSFERASE"/>
    <property type="match status" value="1"/>
</dbReference>
<dbReference type="Gene3D" id="3.90.1150.10">
    <property type="entry name" value="Aspartate Aminotransferase, domain 1"/>
    <property type="match status" value="1"/>
</dbReference>
<dbReference type="OrthoDB" id="9803354at2"/>
<dbReference type="AlphaFoldDB" id="A0A1I2R9U9"/>
<reference evidence="9" key="1">
    <citation type="submission" date="2016-10" db="EMBL/GenBank/DDBJ databases">
        <authorList>
            <person name="Varghese N."/>
            <person name="Submissions S."/>
        </authorList>
    </citation>
    <scope>NUCLEOTIDE SEQUENCE [LARGE SCALE GENOMIC DNA]</scope>
    <source>
        <strain evidence="9">DSM 17038</strain>
    </source>
</reference>
<evidence type="ECO:0000256" key="4">
    <source>
        <dbReference type="ARBA" id="ARBA00022679"/>
    </source>
</evidence>
<protein>
    <recommendedName>
        <fullName evidence="6">Aminotransferase</fullName>
        <ecNumber evidence="6">2.6.1.-</ecNumber>
    </recommendedName>
</protein>
<dbReference type="STRING" id="341036.SAMN05660649_01420"/>
<keyword evidence="4 6" id="KW-0808">Transferase</keyword>
<evidence type="ECO:0000256" key="3">
    <source>
        <dbReference type="ARBA" id="ARBA00022576"/>
    </source>
</evidence>
<dbReference type="SUPFAM" id="SSF53383">
    <property type="entry name" value="PLP-dependent transferases"/>
    <property type="match status" value="1"/>
</dbReference>
<dbReference type="PROSITE" id="PS00105">
    <property type="entry name" value="AA_TRANSFER_CLASS_1"/>
    <property type="match status" value="1"/>
</dbReference>
<dbReference type="InterPro" id="IPR015421">
    <property type="entry name" value="PyrdxlP-dep_Trfase_major"/>
</dbReference>
<evidence type="ECO:0000313" key="9">
    <source>
        <dbReference type="Proteomes" id="UP000199337"/>
    </source>
</evidence>
<name>A0A1I2R9U9_9FIRM</name>
<sequence length="397" mass="42705">MLLADRAKNISPSPTLSIDAQAKKMIAEGINVVNFGVGEPDFETPENIKLAAKEAIDQGMTRYTPVAGILPLRQAIVKKFADDNGLTYEPGQIVVSAGAKHSLYNAFQVLCQAGDDVILPAPYWVSYLEQIKLTGAKPVVIPTRIENSFKLTPGELAAAITPNTKAIILNSPSNPTGAVYSREELTALGELLVKHNIAIISDEIYEKLLYDGNEHVSIASLSPELKELTVVINGVSKTYAMTGWRIGYAAAPPPVAKAMADLQSHSTSNSTSIAQAATVEALVGTQEPVKKMVAEFVKRRDYMVERMNAIPGVNCDRPGGAFYVFPEIKSLLGRSYDGTVINGASDLAAVLLEKAHVAIVPGVAFGDDTCFRLSYATSMENIKEGVDRIEKVITQLK</sequence>
<evidence type="ECO:0000256" key="5">
    <source>
        <dbReference type="ARBA" id="ARBA00022898"/>
    </source>
</evidence>
<evidence type="ECO:0000256" key="2">
    <source>
        <dbReference type="ARBA" id="ARBA00007441"/>
    </source>
</evidence>
<evidence type="ECO:0000256" key="1">
    <source>
        <dbReference type="ARBA" id="ARBA00001933"/>
    </source>
</evidence>
<proteinExistence type="inferred from homology"/>
<dbReference type="EMBL" id="FOOX01000004">
    <property type="protein sequence ID" value="SFG36249.1"/>
    <property type="molecule type" value="Genomic_DNA"/>
</dbReference>
<dbReference type="FunFam" id="3.40.640.10:FF:000033">
    <property type="entry name" value="Aspartate aminotransferase"/>
    <property type="match status" value="1"/>
</dbReference>
<dbReference type="GO" id="GO:0008483">
    <property type="term" value="F:transaminase activity"/>
    <property type="evidence" value="ECO:0007669"/>
    <property type="project" value="UniProtKB-KW"/>
</dbReference>
<keyword evidence="3 6" id="KW-0032">Aminotransferase</keyword>
<dbReference type="Proteomes" id="UP000199337">
    <property type="component" value="Unassembled WGS sequence"/>
</dbReference>
<dbReference type="InterPro" id="IPR015422">
    <property type="entry name" value="PyrdxlP-dep_Trfase_small"/>
</dbReference>
<dbReference type="InterPro" id="IPR050596">
    <property type="entry name" value="AspAT/PAT-like"/>
</dbReference>
<evidence type="ECO:0000259" key="7">
    <source>
        <dbReference type="Pfam" id="PF00155"/>
    </source>
</evidence>
<dbReference type="GO" id="GO:0006520">
    <property type="term" value="P:amino acid metabolic process"/>
    <property type="evidence" value="ECO:0007669"/>
    <property type="project" value="InterPro"/>
</dbReference>
<evidence type="ECO:0000256" key="6">
    <source>
        <dbReference type="RuleBase" id="RU000481"/>
    </source>
</evidence>
<organism evidence="8 9">
    <name type="scientific">Desulfotruncus arcticus DSM 17038</name>
    <dbReference type="NCBI Taxonomy" id="1121424"/>
    <lineage>
        <taxon>Bacteria</taxon>
        <taxon>Bacillati</taxon>
        <taxon>Bacillota</taxon>
        <taxon>Clostridia</taxon>
        <taxon>Eubacteriales</taxon>
        <taxon>Desulfallaceae</taxon>
        <taxon>Desulfotruncus</taxon>
    </lineage>
</organism>
<dbReference type="GO" id="GO:0030170">
    <property type="term" value="F:pyridoxal phosphate binding"/>
    <property type="evidence" value="ECO:0007669"/>
    <property type="project" value="InterPro"/>
</dbReference>
<evidence type="ECO:0000313" key="8">
    <source>
        <dbReference type="EMBL" id="SFG36249.1"/>
    </source>
</evidence>
<dbReference type="Pfam" id="PF00155">
    <property type="entry name" value="Aminotran_1_2"/>
    <property type="match status" value="1"/>
</dbReference>
<comment type="cofactor">
    <cofactor evidence="1 6">
        <name>pyridoxal 5'-phosphate</name>
        <dbReference type="ChEBI" id="CHEBI:597326"/>
    </cofactor>
</comment>
<dbReference type="InterPro" id="IPR004839">
    <property type="entry name" value="Aminotransferase_I/II_large"/>
</dbReference>
<feature type="domain" description="Aminotransferase class I/classII large" evidence="7">
    <location>
        <begin position="31"/>
        <end position="389"/>
    </location>
</feature>
<keyword evidence="5" id="KW-0663">Pyridoxal phosphate</keyword>
<dbReference type="EC" id="2.6.1.-" evidence="6"/>
<dbReference type="InterPro" id="IPR004838">
    <property type="entry name" value="NHTrfase_class1_PyrdxlP-BS"/>
</dbReference>
<dbReference type="InterPro" id="IPR015424">
    <property type="entry name" value="PyrdxlP-dep_Trfase"/>
</dbReference>
<dbReference type="RefSeq" id="WP_092470093.1">
    <property type="nucleotide sequence ID" value="NZ_FOOX01000004.1"/>
</dbReference>
<dbReference type="PRINTS" id="PR00753">
    <property type="entry name" value="ACCSYNTHASE"/>
</dbReference>
<accession>A0A1I2R9U9</accession>
<gene>
    <name evidence="8" type="ORF">SAMN05660649_01420</name>
</gene>
<dbReference type="PANTHER" id="PTHR46383:SF1">
    <property type="entry name" value="ASPARTATE AMINOTRANSFERASE"/>
    <property type="match status" value="1"/>
</dbReference>